<evidence type="ECO:0000256" key="2">
    <source>
        <dbReference type="ARBA" id="ARBA00022801"/>
    </source>
</evidence>
<dbReference type="GO" id="GO:0031297">
    <property type="term" value="P:replication fork processing"/>
    <property type="evidence" value="ECO:0007669"/>
    <property type="project" value="TreeGrafter"/>
</dbReference>
<comment type="caution">
    <text evidence="6">The sequence shown here is derived from an EMBL/GenBank/DDBJ whole genome shotgun (WGS) entry which is preliminary data.</text>
</comment>
<evidence type="ECO:0000313" key="6">
    <source>
        <dbReference type="EMBL" id="NUZ08684.1"/>
    </source>
</evidence>
<keyword evidence="2" id="KW-0378">Hydrolase</keyword>
<dbReference type="GO" id="GO:0000724">
    <property type="term" value="P:double-strand break repair via homologous recombination"/>
    <property type="evidence" value="ECO:0007669"/>
    <property type="project" value="TreeGrafter"/>
</dbReference>
<dbReference type="Gene3D" id="3.40.50.300">
    <property type="entry name" value="P-loop containing nucleotide triphosphate hydrolases"/>
    <property type="match status" value="2"/>
</dbReference>
<reference evidence="6 7" key="1">
    <citation type="submission" date="2020-06" db="EMBL/GenBank/DDBJ databases">
        <title>Schlegella sp. ID0723 isolated from air conditioner.</title>
        <authorList>
            <person name="Kim D.Y."/>
            <person name="Kim D.-U."/>
        </authorList>
    </citation>
    <scope>NUCLEOTIDE SEQUENCE [LARGE SCALE GENOMIC DNA]</scope>
    <source>
        <strain evidence="6 7">ID0723</strain>
    </source>
</reference>
<dbReference type="GO" id="GO:0043138">
    <property type="term" value="F:3'-5' DNA helicase activity"/>
    <property type="evidence" value="ECO:0007669"/>
    <property type="project" value="TreeGrafter"/>
</dbReference>
<dbReference type="Pfam" id="PF13361">
    <property type="entry name" value="UvrD_C"/>
    <property type="match status" value="1"/>
</dbReference>
<proteinExistence type="predicted"/>
<evidence type="ECO:0000256" key="1">
    <source>
        <dbReference type="ARBA" id="ARBA00022741"/>
    </source>
</evidence>
<name>A0A7Y6NSV0_9BURK</name>
<dbReference type="Proteomes" id="UP000529637">
    <property type="component" value="Unassembled WGS sequence"/>
</dbReference>
<dbReference type="EMBL" id="JABWMJ010000015">
    <property type="protein sequence ID" value="NUZ08684.1"/>
    <property type="molecule type" value="Genomic_DNA"/>
</dbReference>
<evidence type="ECO:0000313" key="7">
    <source>
        <dbReference type="Proteomes" id="UP000529637"/>
    </source>
</evidence>
<dbReference type="AlphaFoldDB" id="A0A7Y6NSV0"/>
<gene>
    <name evidence="6" type="ORF">HQN59_23340</name>
</gene>
<dbReference type="RefSeq" id="WP_176071543.1">
    <property type="nucleotide sequence ID" value="NZ_JABWMJ010000015.1"/>
</dbReference>
<keyword evidence="3 6" id="KW-0347">Helicase</keyword>
<sequence>MLPPTPEQQRIVESGARALVVEAGAGAAKTTTLGLYAGARPRARILYLAFSKAIQLEAAGRMPANVSCRTTHSIAWRKAIELFGDEASQRVGKTYTSSVARAFRCGPLLASGALQAIQNWCGSLDEQIGPSHVPVEIAERLADPGGVVELARTVWARMQRRDGGELKLPHDGYLKLFQMDGPRLRGCDLVAVDEAQDLNMCTYDIVGRQGGGVVLVGDSAQQIFAFRGSANALRIHAADERLQLTRSFRFGEGIAHMANALLEHFKPDSDLRLVGGGPVATRLAVDTRRAFAVLARTNAVVFEEAISFLPTNRRYHFVGGTEAYRMEKLLDAYYLWTGDGGLIRDPYLRSFGTFESLQQLAGDAADAELRHLVRVVEEYGARVPTLVDQIKSRHVALDKSAWPDFDGIFFSTAHKSKGLEFDQVWLADDFMRFFEEGRELSVDDVEQADVNLLYVALTRARHAVRLCQSFEDWLVHRNLRPR</sequence>
<evidence type="ECO:0000259" key="5">
    <source>
        <dbReference type="Pfam" id="PF13361"/>
    </source>
</evidence>
<protein>
    <submittedName>
        <fullName evidence="6">ATP-dependent helicase</fullName>
    </submittedName>
</protein>
<dbReference type="PANTHER" id="PTHR11070:SF30">
    <property type="entry name" value="F-BOX DNA HELICASE 1"/>
    <property type="match status" value="1"/>
</dbReference>
<dbReference type="GO" id="GO:0005524">
    <property type="term" value="F:ATP binding"/>
    <property type="evidence" value="ECO:0007669"/>
    <property type="project" value="UniProtKB-KW"/>
</dbReference>
<dbReference type="SUPFAM" id="SSF52540">
    <property type="entry name" value="P-loop containing nucleoside triphosphate hydrolases"/>
    <property type="match status" value="1"/>
</dbReference>
<keyword evidence="4" id="KW-0067">ATP-binding</keyword>
<dbReference type="InterPro" id="IPR027417">
    <property type="entry name" value="P-loop_NTPase"/>
</dbReference>
<accession>A0A7Y6NSV0</accession>
<dbReference type="InterPro" id="IPR014017">
    <property type="entry name" value="DNA_helicase_UvrD-like_C"/>
</dbReference>
<dbReference type="Pfam" id="PF13245">
    <property type="entry name" value="AAA_19"/>
    <property type="match status" value="1"/>
</dbReference>
<organism evidence="6 7">
    <name type="scientific">Piscinibacter koreensis</name>
    <dbReference type="NCBI Taxonomy" id="2742824"/>
    <lineage>
        <taxon>Bacteria</taxon>
        <taxon>Pseudomonadati</taxon>
        <taxon>Pseudomonadota</taxon>
        <taxon>Betaproteobacteria</taxon>
        <taxon>Burkholderiales</taxon>
        <taxon>Sphaerotilaceae</taxon>
        <taxon>Piscinibacter</taxon>
    </lineage>
</organism>
<feature type="domain" description="UvrD-like helicase C-terminal" evidence="5">
    <location>
        <begin position="396"/>
        <end position="463"/>
    </location>
</feature>
<dbReference type="GO" id="GO:0016787">
    <property type="term" value="F:hydrolase activity"/>
    <property type="evidence" value="ECO:0007669"/>
    <property type="project" value="UniProtKB-KW"/>
</dbReference>
<dbReference type="InterPro" id="IPR000212">
    <property type="entry name" value="DNA_helicase_UvrD/REP"/>
</dbReference>
<dbReference type="PANTHER" id="PTHR11070">
    <property type="entry name" value="UVRD / RECB / PCRA DNA HELICASE FAMILY MEMBER"/>
    <property type="match status" value="1"/>
</dbReference>
<evidence type="ECO:0000256" key="4">
    <source>
        <dbReference type="ARBA" id="ARBA00022840"/>
    </source>
</evidence>
<evidence type="ECO:0000256" key="3">
    <source>
        <dbReference type="ARBA" id="ARBA00022806"/>
    </source>
</evidence>
<keyword evidence="7" id="KW-1185">Reference proteome</keyword>
<dbReference type="GO" id="GO:0003677">
    <property type="term" value="F:DNA binding"/>
    <property type="evidence" value="ECO:0007669"/>
    <property type="project" value="InterPro"/>
</dbReference>
<keyword evidence="1" id="KW-0547">Nucleotide-binding</keyword>